<dbReference type="AlphaFoldDB" id="A0A9K3PFK2"/>
<accession>A0A9K3PFK2</accession>
<feature type="region of interest" description="Disordered" evidence="1">
    <location>
        <begin position="54"/>
        <end position="129"/>
    </location>
</feature>
<feature type="compositionally biased region" description="Low complexity" evidence="1">
    <location>
        <begin position="78"/>
        <end position="87"/>
    </location>
</feature>
<name>A0A9K3PFK2_9STRA</name>
<evidence type="ECO:0000313" key="2">
    <source>
        <dbReference type="EMBL" id="KAG7345071.1"/>
    </source>
</evidence>
<dbReference type="EMBL" id="JAGRRH010000022">
    <property type="protein sequence ID" value="KAG7345071.1"/>
    <property type="molecule type" value="Genomic_DNA"/>
</dbReference>
<comment type="caution">
    <text evidence="2">The sequence shown here is derived from an EMBL/GenBank/DDBJ whole genome shotgun (WGS) entry which is preliminary data.</text>
</comment>
<evidence type="ECO:0000256" key="1">
    <source>
        <dbReference type="SAM" id="MobiDB-lite"/>
    </source>
</evidence>
<feature type="compositionally biased region" description="Polar residues" evidence="1">
    <location>
        <begin position="88"/>
        <end position="118"/>
    </location>
</feature>
<evidence type="ECO:0000313" key="3">
    <source>
        <dbReference type="Proteomes" id="UP000693970"/>
    </source>
</evidence>
<dbReference type="Proteomes" id="UP000693970">
    <property type="component" value="Unassembled WGS sequence"/>
</dbReference>
<feature type="compositionally biased region" description="Low complexity" evidence="1">
    <location>
        <begin position="58"/>
        <end position="71"/>
    </location>
</feature>
<sequence>MSPSFHYPKQLLHHRIEAQWFPNPNTIPTLTVLEDAEEAYRQKMSKIVSRNTPLAVIGRTNNSGTSSISSNSRRRSSTRGMSGTTAGDSSTAAETNVDDVSTVVQMRLQQPPANTTLLWNRDRPAQQRR</sequence>
<reference evidence="2" key="2">
    <citation type="submission" date="2021-04" db="EMBL/GenBank/DDBJ databases">
        <authorList>
            <person name="Podell S."/>
        </authorList>
    </citation>
    <scope>NUCLEOTIDE SEQUENCE</scope>
    <source>
        <strain evidence="2">Hildebrandi</strain>
    </source>
</reference>
<protein>
    <submittedName>
        <fullName evidence="2">Uncharacterized protein</fullName>
    </submittedName>
</protein>
<proteinExistence type="predicted"/>
<gene>
    <name evidence="2" type="ORF">IV203_032602</name>
</gene>
<keyword evidence="3" id="KW-1185">Reference proteome</keyword>
<reference evidence="2" key="1">
    <citation type="journal article" date="2021" name="Sci. Rep.">
        <title>Diploid genomic architecture of Nitzschia inconspicua, an elite biomass production diatom.</title>
        <authorList>
            <person name="Oliver A."/>
            <person name="Podell S."/>
            <person name="Pinowska A."/>
            <person name="Traller J.C."/>
            <person name="Smith S.R."/>
            <person name="McClure R."/>
            <person name="Beliaev A."/>
            <person name="Bohutskyi P."/>
            <person name="Hill E.A."/>
            <person name="Rabines A."/>
            <person name="Zheng H."/>
            <person name="Allen L.Z."/>
            <person name="Kuo A."/>
            <person name="Grigoriev I.V."/>
            <person name="Allen A.E."/>
            <person name="Hazlebeck D."/>
            <person name="Allen E.E."/>
        </authorList>
    </citation>
    <scope>NUCLEOTIDE SEQUENCE</scope>
    <source>
        <strain evidence="2">Hildebrandi</strain>
    </source>
</reference>
<organism evidence="2 3">
    <name type="scientific">Nitzschia inconspicua</name>
    <dbReference type="NCBI Taxonomy" id="303405"/>
    <lineage>
        <taxon>Eukaryota</taxon>
        <taxon>Sar</taxon>
        <taxon>Stramenopiles</taxon>
        <taxon>Ochrophyta</taxon>
        <taxon>Bacillariophyta</taxon>
        <taxon>Bacillariophyceae</taxon>
        <taxon>Bacillariophycidae</taxon>
        <taxon>Bacillariales</taxon>
        <taxon>Bacillariaceae</taxon>
        <taxon>Nitzschia</taxon>
    </lineage>
</organism>
<feature type="compositionally biased region" description="Basic and acidic residues" evidence="1">
    <location>
        <begin position="120"/>
        <end position="129"/>
    </location>
</feature>